<proteinExistence type="predicted"/>
<reference evidence="3 4" key="1">
    <citation type="submission" date="2023-01" db="EMBL/GenBank/DDBJ databases">
        <title>Analysis of 21 Apiospora genomes using comparative genomics revels a genus with tremendous synthesis potential of carbohydrate active enzymes and secondary metabolites.</title>
        <authorList>
            <person name="Sorensen T."/>
        </authorList>
    </citation>
    <scope>NUCLEOTIDE SEQUENCE [LARGE SCALE GENOMIC DNA]</scope>
    <source>
        <strain evidence="3 4">CBS 117206</strain>
    </source>
</reference>
<feature type="region of interest" description="Disordered" evidence="1">
    <location>
        <begin position="457"/>
        <end position="477"/>
    </location>
</feature>
<comment type="caution">
    <text evidence="3">The sequence shown here is derived from an EMBL/GenBank/DDBJ whole genome shotgun (WGS) entry which is preliminary data.</text>
</comment>
<name>A0AAW0R5Z1_9PEZI</name>
<dbReference type="Proteomes" id="UP001392437">
    <property type="component" value="Unassembled WGS sequence"/>
</dbReference>
<keyword evidence="2" id="KW-0472">Membrane</keyword>
<feature type="transmembrane region" description="Helical" evidence="2">
    <location>
        <begin position="52"/>
        <end position="75"/>
    </location>
</feature>
<feature type="transmembrane region" description="Helical" evidence="2">
    <location>
        <begin position="253"/>
        <end position="271"/>
    </location>
</feature>
<gene>
    <name evidence="3" type="ORF">PG999_001649</name>
</gene>
<accession>A0AAW0R5Z1</accession>
<dbReference type="AlphaFoldDB" id="A0AAW0R5Z1"/>
<keyword evidence="2" id="KW-0812">Transmembrane</keyword>
<feature type="transmembrane region" description="Helical" evidence="2">
    <location>
        <begin position="150"/>
        <end position="172"/>
    </location>
</feature>
<dbReference type="EMBL" id="JAQQWP010000002">
    <property type="protein sequence ID" value="KAK8129269.1"/>
    <property type="molecule type" value="Genomic_DNA"/>
</dbReference>
<protein>
    <submittedName>
        <fullName evidence="3">Uncharacterized protein</fullName>
    </submittedName>
</protein>
<evidence type="ECO:0000256" key="2">
    <source>
        <dbReference type="SAM" id="Phobius"/>
    </source>
</evidence>
<keyword evidence="4" id="KW-1185">Reference proteome</keyword>
<feature type="transmembrane region" description="Helical" evidence="2">
    <location>
        <begin position="277"/>
        <end position="295"/>
    </location>
</feature>
<keyword evidence="2" id="KW-1133">Transmembrane helix</keyword>
<evidence type="ECO:0000313" key="4">
    <source>
        <dbReference type="Proteomes" id="UP001392437"/>
    </source>
</evidence>
<evidence type="ECO:0000313" key="3">
    <source>
        <dbReference type="EMBL" id="KAK8129269.1"/>
    </source>
</evidence>
<organism evidence="3 4">
    <name type="scientific">Apiospora kogelbergensis</name>
    <dbReference type="NCBI Taxonomy" id="1337665"/>
    <lineage>
        <taxon>Eukaryota</taxon>
        <taxon>Fungi</taxon>
        <taxon>Dikarya</taxon>
        <taxon>Ascomycota</taxon>
        <taxon>Pezizomycotina</taxon>
        <taxon>Sordariomycetes</taxon>
        <taxon>Xylariomycetidae</taxon>
        <taxon>Amphisphaeriales</taxon>
        <taxon>Apiosporaceae</taxon>
        <taxon>Apiospora</taxon>
    </lineage>
</organism>
<feature type="transmembrane region" description="Helical" evidence="2">
    <location>
        <begin position="179"/>
        <end position="199"/>
    </location>
</feature>
<feature type="transmembrane region" description="Helical" evidence="2">
    <location>
        <begin position="225"/>
        <end position="246"/>
    </location>
</feature>
<sequence length="477" mass="52472">MGNTANELQSQWSNPSDILSLLLLIGSDIVQKAIAQLTGFMFSVPGTRGTSILIAPVALSFGWVAYAFSNLLAAAGDMRLMPASDCPSVVVTCSNGFVRENRSWVLGRLLRDHETRCGIDPRPKNEGGREESIRIDIFNLGPVSSPTLDLVWWLGLATLLIQLGIALVPWVLDGDWAVMMITLCGNLLVIITCAMPQWADEKWAGRRLERGDITCLTRGNGHLHVMVFIGMPGSWALETLATSIVIPRPETRWVSLLLAVLWTCLLISISGLEDNTWFLVAIGGIGMLQNVFAAGTTRAPSASRIPITKFSRAPTIIGRRGVCPDVDDYDINLEKDIEEVKDVLASSGLNTAASLAKPPKMPKWLHTMSKEDGVPGWLEPLKPEPPGDAGPSRETSDTIYAVGVHGALMELEKWVPTAGLAMVPIFFPTSLRYEDERIRNQVHKRFWRRAYSTQSVRKRAEAKRRAEERRSLVPADA</sequence>
<evidence type="ECO:0000256" key="1">
    <source>
        <dbReference type="SAM" id="MobiDB-lite"/>
    </source>
</evidence>